<dbReference type="GO" id="GO:0003676">
    <property type="term" value="F:nucleic acid binding"/>
    <property type="evidence" value="ECO:0007669"/>
    <property type="project" value="InterPro"/>
</dbReference>
<dbReference type="STRING" id="1328759.A0A5C2RKH4"/>
<evidence type="ECO:0000313" key="9">
    <source>
        <dbReference type="Proteomes" id="UP000313359"/>
    </source>
</evidence>
<dbReference type="InterPro" id="IPR014001">
    <property type="entry name" value="Helicase_ATP-bd"/>
</dbReference>
<evidence type="ECO:0000256" key="3">
    <source>
        <dbReference type="ARBA" id="ARBA00022840"/>
    </source>
</evidence>
<dbReference type="GO" id="GO:0005694">
    <property type="term" value="C:chromosome"/>
    <property type="evidence" value="ECO:0007669"/>
    <property type="project" value="TreeGrafter"/>
</dbReference>
<dbReference type="GO" id="GO:0016787">
    <property type="term" value="F:hydrolase activity"/>
    <property type="evidence" value="ECO:0007669"/>
    <property type="project" value="UniProtKB-KW"/>
</dbReference>
<name>A0A5C2RKH4_9APHY</name>
<evidence type="ECO:0000259" key="7">
    <source>
        <dbReference type="PROSITE" id="PS51194"/>
    </source>
</evidence>
<evidence type="ECO:0000313" key="8">
    <source>
        <dbReference type="EMBL" id="RPD52092.1"/>
    </source>
</evidence>
<reference evidence="8" key="1">
    <citation type="journal article" date="2018" name="Genome Biol. Evol.">
        <title>Genomics and development of Lentinus tigrinus, a white-rot wood-decaying mushroom with dimorphic fruiting bodies.</title>
        <authorList>
            <person name="Wu B."/>
            <person name="Xu Z."/>
            <person name="Knudson A."/>
            <person name="Carlson A."/>
            <person name="Chen N."/>
            <person name="Kovaka S."/>
            <person name="LaButti K."/>
            <person name="Lipzen A."/>
            <person name="Pennachio C."/>
            <person name="Riley R."/>
            <person name="Schakwitz W."/>
            <person name="Umezawa K."/>
            <person name="Ohm R.A."/>
            <person name="Grigoriev I.V."/>
            <person name="Nagy L.G."/>
            <person name="Gibbons J."/>
            <person name="Hibbett D."/>
        </authorList>
    </citation>
    <scope>NUCLEOTIDE SEQUENCE [LARGE SCALE GENOMIC DNA]</scope>
    <source>
        <strain evidence="8">ALCF2SS1-6</strain>
    </source>
</reference>
<gene>
    <name evidence="8" type="ORF">L227DRAFT_515358</name>
</gene>
<evidence type="ECO:0000259" key="6">
    <source>
        <dbReference type="PROSITE" id="PS51192"/>
    </source>
</evidence>
<dbReference type="GO" id="GO:0005524">
    <property type="term" value="F:ATP binding"/>
    <property type="evidence" value="ECO:0007669"/>
    <property type="project" value="UniProtKB-KW"/>
</dbReference>
<keyword evidence="8" id="KW-0378">Hydrolase</keyword>
<dbReference type="EC" id="5.6.2.4" evidence="5"/>
<evidence type="ECO:0000256" key="4">
    <source>
        <dbReference type="ARBA" id="ARBA00034617"/>
    </source>
</evidence>
<dbReference type="PANTHER" id="PTHR13710:SF145">
    <property type="entry name" value="ATP-DEPENDENT DNA HELICASE"/>
    <property type="match status" value="1"/>
</dbReference>
<dbReference type="SMART" id="SM00487">
    <property type="entry name" value="DEXDc"/>
    <property type="match status" value="1"/>
</dbReference>
<dbReference type="Proteomes" id="UP000313359">
    <property type="component" value="Unassembled WGS sequence"/>
</dbReference>
<dbReference type="SUPFAM" id="SSF52540">
    <property type="entry name" value="P-loop containing nucleoside triphosphate hydrolases"/>
    <property type="match status" value="1"/>
</dbReference>
<dbReference type="InterPro" id="IPR027417">
    <property type="entry name" value="P-loop_NTPase"/>
</dbReference>
<dbReference type="AlphaFoldDB" id="A0A5C2RKH4"/>
<feature type="domain" description="Helicase ATP-binding" evidence="6">
    <location>
        <begin position="1"/>
        <end position="161"/>
    </location>
</feature>
<organism evidence="8 9">
    <name type="scientific">Lentinus tigrinus ALCF2SS1-6</name>
    <dbReference type="NCBI Taxonomy" id="1328759"/>
    <lineage>
        <taxon>Eukaryota</taxon>
        <taxon>Fungi</taxon>
        <taxon>Dikarya</taxon>
        <taxon>Basidiomycota</taxon>
        <taxon>Agaricomycotina</taxon>
        <taxon>Agaricomycetes</taxon>
        <taxon>Polyporales</taxon>
        <taxon>Polyporaceae</taxon>
        <taxon>Lentinus</taxon>
    </lineage>
</organism>
<evidence type="ECO:0000256" key="1">
    <source>
        <dbReference type="ARBA" id="ARBA00005446"/>
    </source>
</evidence>
<dbReference type="GO" id="GO:0005634">
    <property type="term" value="C:nucleus"/>
    <property type="evidence" value="ECO:0007669"/>
    <property type="project" value="TreeGrafter"/>
</dbReference>
<evidence type="ECO:0000256" key="2">
    <source>
        <dbReference type="ARBA" id="ARBA00022741"/>
    </source>
</evidence>
<keyword evidence="2" id="KW-0547">Nucleotide-binding</keyword>
<accession>A0A5C2RKH4</accession>
<dbReference type="PROSITE" id="PS51192">
    <property type="entry name" value="HELICASE_ATP_BIND_1"/>
    <property type="match status" value="1"/>
</dbReference>
<feature type="domain" description="Helicase C-terminal" evidence="7">
    <location>
        <begin position="197"/>
        <end position="343"/>
    </location>
</feature>
<dbReference type="Pfam" id="PF00271">
    <property type="entry name" value="Helicase_C"/>
    <property type="match status" value="1"/>
</dbReference>
<dbReference type="PROSITE" id="PS51194">
    <property type="entry name" value="HELICASE_CTER"/>
    <property type="match status" value="1"/>
</dbReference>
<dbReference type="InterPro" id="IPR001650">
    <property type="entry name" value="Helicase_C-like"/>
</dbReference>
<dbReference type="Pfam" id="PF00270">
    <property type="entry name" value="DEAD"/>
    <property type="match status" value="1"/>
</dbReference>
<dbReference type="PANTHER" id="PTHR13710">
    <property type="entry name" value="DNA HELICASE RECQ FAMILY MEMBER"/>
    <property type="match status" value="1"/>
</dbReference>
<proteinExistence type="inferred from homology"/>
<comment type="catalytic activity">
    <reaction evidence="4">
        <text>Couples ATP hydrolysis with the unwinding of duplex DNA by translocating in the 3'-5' direction.</text>
        <dbReference type="EC" id="5.6.2.4"/>
    </reaction>
</comment>
<comment type="similarity">
    <text evidence="1">Belongs to the helicase family. RecQ subfamily.</text>
</comment>
<dbReference type="GO" id="GO:0043138">
    <property type="term" value="F:3'-5' DNA helicase activity"/>
    <property type="evidence" value="ECO:0007669"/>
    <property type="project" value="UniProtKB-EC"/>
</dbReference>
<dbReference type="InterPro" id="IPR011545">
    <property type="entry name" value="DEAD/DEAH_box_helicase_dom"/>
</dbReference>
<evidence type="ECO:0000256" key="5">
    <source>
        <dbReference type="ARBA" id="ARBA00034808"/>
    </source>
</evidence>
<protein>
    <recommendedName>
        <fullName evidence="5">DNA 3'-5' helicase</fullName>
        <ecNumber evidence="5">5.6.2.4</ecNumber>
    </recommendedName>
</protein>
<dbReference type="EMBL" id="ML122443">
    <property type="protein sequence ID" value="RPD52092.1"/>
    <property type="molecule type" value="Genomic_DNA"/>
</dbReference>
<dbReference type="OrthoDB" id="2507344at2759"/>
<dbReference type="SMART" id="SM00490">
    <property type="entry name" value="HELICc"/>
    <property type="match status" value="1"/>
</dbReference>
<sequence>MAAVQWQKDLVVILPTGSGKSAVVATAARLESNKITAVFLPLRSLLSDWKRRLTLLDYPFEVYNPSRPHLSGQTPIVLVSLDAAGGTSWQQAVTSLRSDVRLNRMVFDEAHLVLTEGSYRGIMNQVKELRIAHVQFVLLSATIPPISISHLATSFTLATGDNTQVIRTVSNRPELSFKGPTTYDHLDSETLDLISLEVRTTLNIVSKNPVNRVLVFVQTVANGLVVAERLECEFYRGSSDKSLTNQDRENIAQRWYDGTYKVMVATDAFGPGNDYPSVRYVFVVGAPRGIVDFLQMAGRGGRDGARAEVQLYHFKSERFNKPLDGQTDHLGQQDFTLVLNNPRGRCWREIFTKFLDGSGHKCQDSRYNWPCPACPQVIPGPWQQVAGGKMRMIVPPLPPAPLLPGNPVLSPQIATRRPRAISTVFALDPKTPSTTSAPSAPPAAAGSAFVQPYITARELHQVRMEKYGPLVARVKAAMELFAGTCPLCLVSHPRGPRQAVHMSGVLGCPVMSSLLEKTALGYGRTYKTYLDWMKQCIHYGRGGCSVCFRCHIPFFHDMLHQAQEGQGNFRCEESHRDVVGSVVYWGFLNRDERMAAEEYFGQTWADDIALGRWLVKTERGEEYTNMIRMFLFIVDRLVAGQQ</sequence>
<keyword evidence="9" id="KW-1185">Reference proteome</keyword>
<keyword evidence="3" id="KW-0067">ATP-binding</keyword>
<dbReference type="Gene3D" id="3.40.50.300">
    <property type="entry name" value="P-loop containing nucleotide triphosphate hydrolases"/>
    <property type="match status" value="2"/>
</dbReference>